<dbReference type="EMBL" id="JBHTNH010000002">
    <property type="protein sequence ID" value="MFD1360206.1"/>
    <property type="molecule type" value="Genomic_DNA"/>
</dbReference>
<proteinExistence type="predicted"/>
<gene>
    <name evidence="2" type="ORF">ACFQ4A_00780</name>
</gene>
<sequence length="56" mass="6302">MKTINIPMLLLAALVISMFALVGVAIAFRNIWLVLLFVILGFAFMGYGLSMKRKRK</sequence>
<dbReference type="Pfam" id="PF17259">
    <property type="entry name" value="DUF5325"/>
    <property type="match status" value="1"/>
</dbReference>
<dbReference type="Proteomes" id="UP001597178">
    <property type="component" value="Unassembled WGS sequence"/>
</dbReference>
<reference evidence="3" key="1">
    <citation type="journal article" date="2019" name="Int. J. Syst. Evol. Microbiol.">
        <title>The Global Catalogue of Microorganisms (GCM) 10K type strain sequencing project: providing services to taxonomists for standard genome sequencing and annotation.</title>
        <authorList>
            <consortium name="The Broad Institute Genomics Platform"/>
            <consortium name="The Broad Institute Genome Sequencing Center for Infectious Disease"/>
            <person name="Wu L."/>
            <person name="Ma J."/>
        </authorList>
    </citation>
    <scope>NUCLEOTIDE SEQUENCE [LARGE SCALE GENOMIC DNA]</scope>
    <source>
        <strain evidence="3">CCUG 54822</strain>
    </source>
</reference>
<keyword evidence="3" id="KW-1185">Reference proteome</keyword>
<dbReference type="RefSeq" id="WP_382396926.1">
    <property type="nucleotide sequence ID" value="NZ_JBHTNH010000002.1"/>
</dbReference>
<feature type="transmembrane region" description="Helical" evidence="1">
    <location>
        <begin position="32"/>
        <end position="50"/>
    </location>
</feature>
<accession>A0ABW3ZPC2</accession>
<keyword evidence="1" id="KW-0812">Transmembrane</keyword>
<comment type="caution">
    <text evidence="2">The sequence shown here is derived from an EMBL/GenBank/DDBJ whole genome shotgun (WGS) entry which is preliminary data.</text>
</comment>
<protein>
    <submittedName>
        <fullName evidence="2">DUF5325 family protein</fullName>
    </submittedName>
</protein>
<keyword evidence="1" id="KW-0472">Membrane</keyword>
<evidence type="ECO:0000256" key="1">
    <source>
        <dbReference type="SAM" id="Phobius"/>
    </source>
</evidence>
<keyword evidence="1" id="KW-1133">Transmembrane helix</keyword>
<organism evidence="2 3">
    <name type="scientific">Lentibacillus salinarum</name>
    <dbReference type="NCBI Taxonomy" id="446820"/>
    <lineage>
        <taxon>Bacteria</taxon>
        <taxon>Bacillati</taxon>
        <taxon>Bacillota</taxon>
        <taxon>Bacilli</taxon>
        <taxon>Bacillales</taxon>
        <taxon>Bacillaceae</taxon>
        <taxon>Lentibacillus</taxon>
    </lineage>
</organism>
<evidence type="ECO:0000313" key="2">
    <source>
        <dbReference type="EMBL" id="MFD1360206.1"/>
    </source>
</evidence>
<dbReference type="InterPro" id="IPR035211">
    <property type="entry name" value="DUF5325"/>
</dbReference>
<feature type="transmembrane region" description="Helical" evidence="1">
    <location>
        <begin position="7"/>
        <end position="26"/>
    </location>
</feature>
<evidence type="ECO:0000313" key="3">
    <source>
        <dbReference type="Proteomes" id="UP001597178"/>
    </source>
</evidence>
<name>A0ABW3ZPC2_9BACI</name>